<reference evidence="2 3" key="1">
    <citation type="submission" date="2005-10" db="EMBL/GenBank/DDBJ databases">
        <title>Complete sequence of Geobacter metallireducens GS-15.</title>
        <authorList>
            <consortium name="US DOE Joint Genome Institute"/>
            <person name="Copeland A."/>
            <person name="Lucas S."/>
            <person name="Lapidus A."/>
            <person name="Barry K."/>
            <person name="Detter J.C."/>
            <person name="Glavina T."/>
            <person name="Hammon N."/>
            <person name="Israni S."/>
            <person name="Pitluck S."/>
            <person name="Di Bartolo G."/>
            <person name="Chain P."/>
            <person name="Schmutz J."/>
            <person name="Larimer F."/>
            <person name="Land M."/>
            <person name="Kyrpides N."/>
            <person name="Ivanova N."/>
            <person name="Richardson P."/>
        </authorList>
    </citation>
    <scope>NUCLEOTIDE SEQUENCE [LARGE SCALE GENOMIC DNA]</scope>
    <source>
        <strain evidence="3">ATCC 53774 / DSM 7210 / GS-15</strain>
    </source>
</reference>
<evidence type="ECO:0000313" key="2">
    <source>
        <dbReference type="EMBL" id="ABB32035.1"/>
    </source>
</evidence>
<name>Q39UN9_GEOMG</name>
<keyword evidence="2" id="KW-0489">Methyltransferase</keyword>
<organism evidence="2 3">
    <name type="scientific">Geobacter metallireducens (strain ATCC 53774 / DSM 7210 / GS-15)</name>
    <dbReference type="NCBI Taxonomy" id="269799"/>
    <lineage>
        <taxon>Bacteria</taxon>
        <taxon>Pseudomonadati</taxon>
        <taxon>Thermodesulfobacteriota</taxon>
        <taxon>Desulfuromonadia</taxon>
        <taxon>Geobacterales</taxon>
        <taxon>Geobacteraceae</taxon>
        <taxon>Geobacter</taxon>
    </lineage>
</organism>
<dbReference type="AlphaFoldDB" id="Q39UN9"/>
<dbReference type="GO" id="GO:0008757">
    <property type="term" value="F:S-adenosylmethionine-dependent methyltransferase activity"/>
    <property type="evidence" value="ECO:0007669"/>
    <property type="project" value="InterPro"/>
</dbReference>
<evidence type="ECO:0000313" key="3">
    <source>
        <dbReference type="Proteomes" id="UP000007073"/>
    </source>
</evidence>
<dbReference type="HOGENOM" id="CLU_039068_9_1_7"/>
<dbReference type="NCBIfam" id="NF045667">
    <property type="entry name" value="MTase_DVU1556"/>
    <property type="match status" value="1"/>
</dbReference>
<dbReference type="KEGG" id="gme:Gmet_1806"/>
<keyword evidence="2" id="KW-0808">Transferase</keyword>
<accession>Q39UN9</accession>
<dbReference type="InterPro" id="IPR013216">
    <property type="entry name" value="Methyltransf_11"/>
</dbReference>
<dbReference type="SUPFAM" id="SSF53335">
    <property type="entry name" value="S-adenosyl-L-methionine-dependent methyltransferases"/>
    <property type="match status" value="1"/>
</dbReference>
<dbReference type="eggNOG" id="COG2226">
    <property type="taxonomic scope" value="Bacteria"/>
</dbReference>
<gene>
    <name evidence="2" type="ordered locus">Gmet_1806</name>
</gene>
<dbReference type="STRING" id="269799.Gmet_1806"/>
<reference evidence="2 3" key="2">
    <citation type="journal article" date="2009" name="BMC Microbiol.">
        <title>The genome sequence of Geobacter metallireducens: features of metabolism, physiology and regulation common and dissimilar to Geobacter sulfurreducens.</title>
        <authorList>
            <person name="Aklujkar M."/>
            <person name="Krushkal J."/>
            <person name="DiBartolo G."/>
            <person name="Lapidus A."/>
            <person name="Land M.L."/>
            <person name="Lovley D.R."/>
        </authorList>
    </citation>
    <scope>NUCLEOTIDE SEQUENCE [LARGE SCALE GENOMIC DNA]</scope>
    <source>
        <strain evidence="3">ATCC 53774 / DSM 7210 / GS-15</strain>
    </source>
</reference>
<dbReference type="InterPro" id="IPR029063">
    <property type="entry name" value="SAM-dependent_MTases_sf"/>
</dbReference>
<keyword evidence="3" id="KW-1185">Reference proteome</keyword>
<dbReference type="Pfam" id="PF08241">
    <property type="entry name" value="Methyltransf_11"/>
    <property type="match status" value="1"/>
</dbReference>
<dbReference type="GO" id="GO:0032259">
    <property type="term" value="P:methylation"/>
    <property type="evidence" value="ECO:0007669"/>
    <property type="project" value="UniProtKB-KW"/>
</dbReference>
<dbReference type="CDD" id="cd02440">
    <property type="entry name" value="AdoMet_MTases"/>
    <property type="match status" value="1"/>
</dbReference>
<dbReference type="EMBL" id="CP000148">
    <property type="protein sequence ID" value="ABB32035.1"/>
    <property type="molecule type" value="Genomic_DNA"/>
</dbReference>
<feature type="domain" description="Methyltransferase type 11" evidence="1">
    <location>
        <begin position="44"/>
        <end position="135"/>
    </location>
</feature>
<dbReference type="Proteomes" id="UP000007073">
    <property type="component" value="Chromosome"/>
</dbReference>
<proteinExistence type="predicted"/>
<sequence length="228" mass="24176">MNGTALNWLELCRTVGPCLRPGGTALTDRALEVCNLSADSLIADVGCGAGGTLYHLEQIGFRRLVGLDPSETLLGDAAPRLETARLIRGEAATIPLRSATVDLLLCECVLSVLPGRSAPLREFARVVKDGGYLVVSDVFSTAGDEATGQAGGLLTRKELLAAVAGNGFTLLRWETHDRLLKEFAVRMILAGECLPDAWKGGTERKGEAARGGLGYFLMVARKAEDPLP</sequence>
<dbReference type="RefSeq" id="WP_004512040.1">
    <property type="nucleotide sequence ID" value="NC_007517.1"/>
</dbReference>
<evidence type="ECO:0000259" key="1">
    <source>
        <dbReference type="Pfam" id="PF08241"/>
    </source>
</evidence>
<protein>
    <submittedName>
        <fullName evidence="2">SAM-dependent methyltransferase, type 11</fullName>
    </submittedName>
</protein>
<dbReference type="Gene3D" id="3.40.50.150">
    <property type="entry name" value="Vaccinia Virus protein VP39"/>
    <property type="match status" value="1"/>
</dbReference>